<proteinExistence type="predicted"/>
<dbReference type="SUPFAM" id="SSF47459">
    <property type="entry name" value="HLH, helix-loop-helix DNA-binding domain"/>
    <property type="match status" value="1"/>
</dbReference>
<keyword evidence="2" id="KW-0732">Signal</keyword>
<feature type="signal peptide" evidence="2">
    <location>
        <begin position="1"/>
        <end position="19"/>
    </location>
</feature>
<feature type="compositionally biased region" description="Basic and acidic residues" evidence="1">
    <location>
        <begin position="350"/>
        <end position="366"/>
    </location>
</feature>
<feature type="domain" description="PAS" evidence="3">
    <location>
        <begin position="527"/>
        <end position="581"/>
    </location>
</feature>
<dbReference type="EMBL" id="HBNS01031248">
    <property type="protein sequence ID" value="CAE4625506.1"/>
    <property type="molecule type" value="Transcribed_RNA"/>
</dbReference>
<evidence type="ECO:0000259" key="3">
    <source>
        <dbReference type="PROSITE" id="PS50112"/>
    </source>
</evidence>
<feature type="region of interest" description="Disordered" evidence="1">
    <location>
        <begin position="191"/>
        <end position="210"/>
    </location>
</feature>
<sequence length="738" mass="80165">MLLVKKLIILVQVLVVARCKHRHHRHHRLAHNSNSTIIINNLHCRPSLQQRRHKQSRSMSNKKIHRLFFLFDAPCELRYNFLQSQRMHDSLPTLSTITNDSNSYHYGMAVNGFHPQLNAQVNPVLPLTVAGFGVVGDCGGGNSSTLLPNNSNSSASNSHPNLQGGGGGCSSSLSSTTTSYNPVVQLIDGRYKGKRSTAGGKERNEREQRRAQKITELIEKLRLSMVKGGWKVEMKSKYHTLTTCADYVQHLIKATKEKEKAVEQAKSDLTIRERKLEEDKALQESRSDPESVTSSLTASTAGSTPCSGSGSEKEGAGGQLDSQNNSKKRKAESGSSGSSEDQDNNTIEADVDKQIMKKVRLTKEVAKGSGGDDSTSSTDSSIGEEGGGSGPGGKNISLDKMSSSVSDITDSNRSSSDATGGGNGKTSGKKRTSPSGGYNGTGEQLSSTEDNDAGTSSGQPSSSSISSTAAVVRGGGSRERHHKHSDVVIKEKKDQKKRKHRREKTSLEQDFQLDYEEVFLTSNIPQLIATAAGRIITWNDFFLRATGLTEQEAKRLTIFSIVQADELSSLFEMVAAALRKSSSKTPPNKRHRKAILSSIDLDKESEVSSSSSKKNSNQQEWAAITLPCISFPALNSSEKLLGNSHHPNPLFMTVTLMHDVDPQKRCFHCVLTDCPGTKGDIGSVTPELLAMLFTQRSFGPEKKTSGKDKKTSSNPLKKQLIDATSESDATREDTNNMV</sequence>
<dbReference type="InterPro" id="IPR035965">
    <property type="entry name" value="PAS-like_dom_sf"/>
</dbReference>
<evidence type="ECO:0000313" key="5">
    <source>
        <dbReference type="EMBL" id="CAE4625517.1"/>
    </source>
</evidence>
<dbReference type="SUPFAM" id="SSF55785">
    <property type="entry name" value="PYP-like sensor domain (PAS domain)"/>
    <property type="match status" value="1"/>
</dbReference>
<feature type="compositionally biased region" description="Basic and acidic residues" evidence="1">
    <location>
        <begin position="699"/>
        <end position="711"/>
    </location>
</feature>
<feature type="compositionally biased region" description="Gly residues" evidence="1">
    <location>
        <begin position="384"/>
        <end position="393"/>
    </location>
</feature>
<evidence type="ECO:0000256" key="1">
    <source>
        <dbReference type="SAM" id="MobiDB-lite"/>
    </source>
</evidence>
<dbReference type="InterPro" id="IPR000014">
    <property type="entry name" value="PAS"/>
</dbReference>
<feature type="compositionally biased region" description="Polar residues" evidence="1">
    <location>
        <begin position="400"/>
        <end position="418"/>
    </location>
</feature>
<feature type="compositionally biased region" description="Basic and acidic residues" evidence="1">
    <location>
        <begin position="485"/>
        <end position="494"/>
    </location>
</feature>
<feature type="chain" id="PRO_5035586365" description="PAS domain-containing protein" evidence="2">
    <location>
        <begin position="20"/>
        <end position="738"/>
    </location>
</feature>
<dbReference type="EMBL" id="HBNS01031253">
    <property type="protein sequence ID" value="CAE4625517.1"/>
    <property type="molecule type" value="Transcribed_RNA"/>
</dbReference>
<dbReference type="Gene3D" id="3.30.450.20">
    <property type="entry name" value="PAS domain"/>
    <property type="match status" value="1"/>
</dbReference>
<feature type="compositionally biased region" description="Polar residues" evidence="1">
    <location>
        <begin position="433"/>
        <end position="448"/>
    </location>
</feature>
<feature type="compositionally biased region" description="Basic and acidic residues" evidence="1">
    <location>
        <begin position="276"/>
        <end position="289"/>
    </location>
</feature>
<feature type="compositionally biased region" description="Low complexity" evidence="1">
    <location>
        <begin position="291"/>
        <end position="310"/>
    </location>
</feature>
<name>A0A6V2ILA5_9STRA</name>
<protein>
    <recommendedName>
        <fullName evidence="3">PAS domain-containing protein</fullName>
    </recommendedName>
</protein>
<evidence type="ECO:0000256" key="2">
    <source>
        <dbReference type="SAM" id="SignalP"/>
    </source>
</evidence>
<evidence type="ECO:0000313" key="4">
    <source>
        <dbReference type="EMBL" id="CAE4625506.1"/>
    </source>
</evidence>
<feature type="compositionally biased region" description="Low complexity" evidence="1">
    <location>
        <begin position="145"/>
        <end position="162"/>
    </location>
</feature>
<reference evidence="4" key="1">
    <citation type="submission" date="2021-01" db="EMBL/GenBank/DDBJ databases">
        <authorList>
            <person name="Corre E."/>
            <person name="Pelletier E."/>
            <person name="Niang G."/>
            <person name="Scheremetjew M."/>
            <person name="Finn R."/>
            <person name="Kale V."/>
            <person name="Holt S."/>
            <person name="Cochrane G."/>
            <person name="Meng A."/>
            <person name="Brown T."/>
            <person name="Cohen L."/>
        </authorList>
    </citation>
    <scope>NUCLEOTIDE SEQUENCE</scope>
    <source>
        <strain evidence="4">GSO104</strain>
    </source>
</reference>
<feature type="compositionally biased region" description="Basic and acidic residues" evidence="1">
    <location>
        <begin position="728"/>
        <end position="738"/>
    </location>
</feature>
<organism evidence="4">
    <name type="scientific">Ditylum brightwellii</name>
    <dbReference type="NCBI Taxonomy" id="49249"/>
    <lineage>
        <taxon>Eukaryota</taxon>
        <taxon>Sar</taxon>
        <taxon>Stramenopiles</taxon>
        <taxon>Ochrophyta</taxon>
        <taxon>Bacillariophyta</taxon>
        <taxon>Mediophyceae</taxon>
        <taxon>Lithodesmiophycidae</taxon>
        <taxon>Lithodesmiales</taxon>
        <taxon>Lithodesmiaceae</taxon>
        <taxon>Ditylum</taxon>
    </lineage>
</organism>
<feature type="compositionally biased region" description="Low complexity" evidence="1">
    <location>
        <begin position="456"/>
        <end position="467"/>
    </location>
</feature>
<feature type="compositionally biased region" description="Basic and acidic residues" evidence="1">
    <location>
        <begin position="200"/>
        <end position="210"/>
    </location>
</feature>
<gene>
    <name evidence="4" type="ORF">DBRI00130_LOCUS24507</name>
    <name evidence="5" type="ORF">DBRI00130_LOCUS24512</name>
</gene>
<feature type="region of interest" description="Disordered" evidence="1">
    <location>
        <begin position="699"/>
        <end position="738"/>
    </location>
</feature>
<feature type="region of interest" description="Disordered" evidence="1">
    <location>
        <begin position="276"/>
        <end position="506"/>
    </location>
</feature>
<dbReference type="AlphaFoldDB" id="A0A6V2ILA5"/>
<accession>A0A6V2ILA5</accession>
<feature type="region of interest" description="Disordered" evidence="1">
    <location>
        <begin position="145"/>
        <end position="176"/>
    </location>
</feature>
<dbReference type="GO" id="GO:0046983">
    <property type="term" value="F:protein dimerization activity"/>
    <property type="evidence" value="ECO:0007669"/>
    <property type="project" value="InterPro"/>
</dbReference>
<feature type="compositionally biased region" description="Low complexity" evidence="1">
    <location>
        <begin position="372"/>
        <end position="383"/>
    </location>
</feature>
<dbReference type="PROSITE" id="PS50112">
    <property type="entry name" value="PAS"/>
    <property type="match status" value="1"/>
</dbReference>
<dbReference type="InterPro" id="IPR036638">
    <property type="entry name" value="HLH_DNA-bd_sf"/>
</dbReference>